<dbReference type="PROSITE" id="PS50837">
    <property type="entry name" value="NACHT"/>
    <property type="match status" value="1"/>
</dbReference>
<keyword evidence="4" id="KW-1185">Reference proteome</keyword>
<comment type="caution">
    <text evidence="3">The sequence shown here is derived from an EMBL/GenBank/DDBJ whole genome shotgun (WGS) entry which is preliminary data.</text>
</comment>
<feature type="transmembrane region" description="Helical" evidence="1">
    <location>
        <begin position="453"/>
        <end position="476"/>
    </location>
</feature>
<protein>
    <submittedName>
        <fullName evidence="3">NACHT domain-containing protein</fullName>
    </submittedName>
</protein>
<gene>
    <name evidence="3" type="ORF">Srubr_08410</name>
</gene>
<dbReference type="SUPFAM" id="SSF52540">
    <property type="entry name" value="P-loop containing nucleoside triphosphate hydrolases"/>
    <property type="match status" value="1"/>
</dbReference>
<name>A0ABQ3R559_STRRR</name>
<feature type="transmembrane region" description="Helical" evidence="1">
    <location>
        <begin position="589"/>
        <end position="610"/>
    </location>
</feature>
<dbReference type="EMBL" id="BNEA01000001">
    <property type="protein sequence ID" value="GHI50995.1"/>
    <property type="molecule type" value="Genomic_DNA"/>
</dbReference>
<evidence type="ECO:0000259" key="2">
    <source>
        <dbReference type="PROSITE" id="PS50837"/>
    </source>
</evidence>
<accession>A0ABQ3R559</accession>
<dbReference type="Pfam" id="PF05729">
    <property type="entry name" value="NACHT"/>
    <property type="match status" value="1"/>
</dbReference>
<keyword evidence="1" id="KW-0472">Membrane</keyword>
<dbReference type="InterPro" id="IPR027417">
    <property type="entry name" value="P-loop_NTPase"/>
</dbReference>
<feature type="transmembrane region" description="Helical" evidence="1">
    <location>
        <begin position="482"/>
        <end position="500"/>
    </location>
</feature>
<evidence type="ECO:0000313" key="3">
    <source>
        <dbReference type="EMBL" id="GHI50995.1"/>
    </source>
</evidence>
<feature type="transmembrane region" description="Helical" evidence="1">
    <location>
        <begin position="512"/>
        <end position="535"/>
    </location>
</feature>
<keyword evidence="1" id="KW-0812">Transmembrane</keyword>
<feature type="transmembrane region" description="Helical" evidence="1">
    <location>
        <begin position="630"/>
        <end position="651"/>
    </location>
</feature>
<feature type="domain" description="NACHT" evidence="2">
    <location>
        <begin position="147"/>
        <end position="247"/>
    </location>
</feature>
<reference evidence="4" key="1">
    <citation type="submission" date="2023-07" db="EMBL/GenBank/DDBJ databases">
        <title>Whole genome shotgun sequence of Streptomyces achromogenes subsp. rubradiris NBRC 14000.</title>
        <authorList>
            <person name="Komaki H."/>
            <person name="Tamura T."/>
        </authorList>
    </citation>
    <scope>NUCLEOTIDE SEQUENCE [LARGE SCALE GENOMIC DNA]</scope>
    <source>
        <strain evidence="4">NBRC 14000</strain>
    </source>
</reference>
<evidence type="ECO:0000256" key="1">
    <source>
        <dbReference type="SAM" id="Phobius"/>
    </source>
</evidence>
<evidence type="ECO:0000313" key="4">
    <source>
        <dbReference type="Proteomes" id="UP000646738"/>
    </source>
</evidence>
<dbReference type="Gene3D" id="3.40.50.300">
    <property type="entry name" value="P-loop containing nucleotide triphosphate hydrolases"/>
    <property type="match status" value="1"/>
</dbReference>
<dbReference type="Proteomes" id="UP000646738">
    <property type="component" value="Unassembled WGS sequence"/>
</dbReference>
<proteinExistence type="predicted"/>
<organism evidence="3 4">
    <name type="scientific">Streptomyces rubradiris</name>
    <name type="common">Streptomyces achromogenes subsp. rubradiris</name>
    <dbReference type="NCBI Taxonomy" id="285531"/>
    <lineage>
        <taxon>Bacteria</taxon>
        <taxon>Bacillati</taxon>
        <taxon>Actinomycetota</taxon>
        <taxon>Actinomycetes</taxon>
        <taxon>Kitasatosporales</taxon>
        <taxon>Streptomycetaceae</taxon>
        <taxon>Streptomyces</taxon>
    </lineage>
</organism>
<sequence length="716" mass="75636">MLLTVLCAGGALALSQRYGLDTPGTAVTLLITVPPAYLAWKAFLHDRADASRATDLGTVADHLAEAVKIQWDAEARIRRINDPYPLPVAWRAADIDLIEDWGLLTDIALSLPGCPPSDLADRPTGPDVLAGNGAEIGDVFSRRVPTRRLLVLGSPGAGKTVLLLRLLADLIDRRTPHDPVPVLFSLASWNPDLQELDAWMAEQLRQNHPGLTVPWASAPSSRRPADLAQALLEHRLVLPILDGFDEIPPALQAPALDAVNRALPLEQPMVLASRTPQYRSALTRGGIIVRLNGAAGIQLLPLEQAEAAAYLRRDAGGAHTAAAERWSGVAELLGGDTPVGQALSTPLGLFLARTIYNPRPGPANHAAPPPDPGRLCDTTAFPTRAAVLGHLFDAFIPAAYAATDREPARWSAERAHRTLVFLARHLETNRAGSPDLAWWELHHALPPRTRRRAVGLAAGLPAGTMFGLPFVVLGGYPDGLRGGSVIGGTIGLIFTLAGFMDPPAAPAVRLRWSLRGFASGLSIGLLTGLGTGLLVGLFDSPLAGLRAGITIGSGVGAVAAYTGALSAANPDLTVEVGPATVLARDRRTFGQIILTAVLGLVPAWTALLGLSEDDGLTSGTVVDAAFFGTLFGLAGGLATGLTVTAWGTFTVTRAHLGLRQRIPRDLLAFLKDAHETRGVLRQVGAVYQFRHIDLQRHLGQQLPSGGTDPAPRQGRP</sequence>
<dbReference type="InterPro" id="IPR007111">
    <property type="entry name" value="NACHT_NTPase"/>
</dbReference>
<keyword evidence="1" id="KW-1133">Transmembrane helix</keyword>